<organism evidence="2 3">
    <name type="scientific">Rapidithrix thailandica</name>
    <dbReference type="NCBI Taxonomy" id="413964"/>
    <lineage>
        <taxon>Bacteria</taxon>
        <taxon>Pseudomonadati</taxon>
        <taxon>Bacteroidota</taxon>
        <taxon>Cytophagia</taxon>
        <taxon>Cytophagales</taxon>
        <taxon>Flammeovirgaceae</taxon>
        <taxon>Rapidithrix</taxon>
    </lineage>
</organism>
<reference evidence="2 3" key="1">
    <citation type="submission" date="2024-04" db="EMBL/GenBank/DDBJ databases">
        <title>Novel genus in family Flammeovirgaceae.</title>
        <authorList>
            <person name="Nguyen T.H."/>
            <person name="Vuong T.Q."/>
            <person name="Le H."/>
            <person name="Kim S.-G."/>
        </authorList>
    </citation>
    <scope>NUCLEOTIDE SEQUENCE [LARGE SCALE GENOMIC DNA]</scope>
    <source>
        <strain evidence="2 3">JCM 23209</strain>
    </source>
</reference>
<dbReference type="GO" id="GO:0003677">
    <property type="term" value="F:DNA binding"/>
    <property type="evidence" value="ECO:0007669"/>
    <property type="project" value="UniProtKB-KW"/>
</dbReference>
<proteinExistence type="predicted"/>
<evidence type="ECO:0000259" key="1">
    <source>
        <dbReference type="Pfam" id="PF04313"/>
    </source>
</evidence>
<dbReference type="Pfam" id="PF04313">
    <property type="entry name" value="HSDR_N"/>
    <property type="match status" value="1"/>
</dbReference>
<dbReference type="GO" id="GO:0009035">
    <property type="term" value="F:type I site-specific deoxyribonuclease activity"/>
    <property type="evidence" value="ECO:0007669"/>
    <property type="project" value="UniProtKB-EC"/>
</dbReference>
<dbReference type="PIRSF" id="PIRSF035009">
    <property type="entry name" value="UCP035009_HSDR_N"/>
    <property type="match status" value="1"/>
</dbReference>
<gene>
    <name evidence="2" type="ORF">AAG747_18715</name>
</gene>
<comment type="caution">
    <text evidence="2">The sequence shown here is derived from an EMBL/GenBank/DDBJ whole genome shotgun (WGS) entry which is preliminary data.</text>
</comment>
<keyword evidence="2" id="KW-0378">Hydrolase</keyword>
<keyword evidence="2" id="KW-0540">Nuclease</keyword>
<feature type="domain" description="Restriction endonuclease type I HsdR N-terminal" evidence="1">
    <location>
        <begin position="45"/>
        <end position="125"/>
    </location>
</feature>
<accession>A0AAW9SDU1</accession>
<dbReference type="EMBL" id="JBDKWZ010000011">
    <property type="protein sequence ID" value="MEN7549965.1"/>
    <property type="molecule type" value="Genomic_DNA"/>
</dbReference>
<keyword evidence="3" id="KW-1185">Reference proteome</keyword>
<name>A0AAW9SDU1_9BACT</name>
<dbReference type="InterPro" id="IPR017035">
    <property type="entry name" value="UCP035009_HsdR_All3000-type"/>
</dbReference>
<dbReference type="RefSeq" id="WP_346822744.1">
    <property type="nucleotide sequence ID" value="NZ_JBDKWZ010000011.1"/>
</dbReference>
<dbReference type="GO" id="GO:0005524">
    <property type="term" value="F:ATP binding"/>
    <property type="evidence" value="ECO:0007669"/>
    <property type="project" value="UniProtKB-KW"/>
</dbReference>
<evidence type="ECO:0000313" key="3">
    <source>
        <dbReference type="Proteomes" id="UP001403385"/>
    </source>
</evidence>
<evidence type="ECO:0000313" key="2">
    <source>
        <dbReference type="EMBL" id="MEN7549965.1"/>
    </source>
</evidence>
<sequence length="362" mass="42485">MDFIDRLEELKDRILKMKDQVQTEEATKNAFVMPFISTLGYDVFNPLEVVPEFTADLGIKKGEKIDYCILKDGEPIMIIECKHCDEVLDVHHTQLHRYFHVSSTRFGVLTNGITYRFFTDLDEKNKMDDRPFLEFSFENLNENIVNELKKFQKNQFDLEYIVNSASDLKYSKQIREILSKELKEPSEEFVRYFATKVYTGRVTQKIQEQFTELVQKAAKYLISDMISARLQNALDNEKDIVKVETETDDEGPILTNDKKGIITTDEETEGFRIIKAILRKVVSLDRIFSRDTKSYFGVLLDDNNRKPICRLHFNGGKKYIGLFDDHKKEERIYIEDLDNIYDHAERITNIISLYDTVDEKQD</sequence>
<dbReference type="InterPro" id="IPR007409">
    <property type="entry name" value="Restrct_endonuc_type1_HsdR_N"/>
</dbReference>
<protein>
    <submittedName>
        <fullName evidence="2">Type I restriction endonuclease</fullName>
    </submittedName>
</protein>
<dbReference type="AlphaFoldDB" id="A0AAW9SDU1"/>
<keyword evidence="2" id="KW-0255">Endonuclease</keyword>
<dbReference type="Proteomes" id="UP001403385">
    <property type="component" value="Unassembled WGS sequence"/>
</dbReference>
<dbReference type="GO" id="GO:0009307">
    <property type="term" value="P:DNA restriction-modification system"/>
    <property type="evidence" value="ECO:0007669"/>
    <property type="project" value="UniProtKB-KW"/>
</dbReference>